<reference evidence="3 4" key="1">
    <citation type="submission" date="2016-10" db="EMBL/GenBank/DDBJ databases">
        <authorList>
            <person name="de Groot N.N."/>
        </authorList>
    </citation>
    <scope>NUCLEOTIDE SEQUENCE [LARGE SCALE GENOMIC DNA]</scope>
    <source>
        <strain evidence="3 4">MON 2.2</strain>
    </source>
</reference>
<dbReference type="InterPro" id="IPR012347">
    <property type="entry name" value="Ferritin-like"/>
</dbReference>
<keyword evidence="1" id="KW-0472">Membrane</keyword>
<evidence type="ECO:0000259" key="2">
    <source>
        <dbReference type="Pfam" id="PF03713"/>
    </source>
</evidence>
<feature type="transmembrane region" description="Helical" evidence="1">
    <location>
        <begin position="86"/>
        <end position="106"/>
    </location>
</feature>
<feature type="transmembrane region" description="Helical" evidence="1">
    <location>
        <begin position="29"/>
        <end position="49"/>
    </location>
</feature>
<protein>
    <recommendedName>
        <fullName evidence="2">DUF305 domain-containing protein</fullName>
    </recommendedName>
</protein>
<keyword evidence="1" id="KW-0812">Transmembrane</keyword>
<keyword evidence="1" id="KW-1133">Transmembrane helix</keyword>
<feature type="transmembrane region" description="Helical" evidence="1">
    <location>
        <begin position="61"/>
        <end position="80"/>
    </location>
</feature>
<accession>A0A1G6ZRI0</accession>
<name>A0A1G6ZRI0_9ACTN</name>
<dbReference type="STRING" id="675864.SAMN04489747_2368"/>
<organism evidence="3 4">
    <name type="scientific">Auraticoccus monumenti</name>
    <dbReference type="NCBI Taxonomy" id="675864"/>
    <lineage>
        <taxon>Bacteria</taxon>
        <taxon>Bacillati</taxon>
        <taxon>Actinomycetota</taxon>
        <taxon>Actinomycetes</taxon>
        <taxon>Propionibacteriales</taxon>
        <taxon>Propionibacteriaceae</taxon>
        <taxon>Auraticoccus</taxon>
    </lineage>
</organism>
<evidence type="ECO:0000256" key="1">
    <source>
        <dbReference type="SAM" id="Phobius"/>
    </source>
</evidence>
<dbReference type="Proteomes" id="UP000198546">
    <property type="component" value="Chromosome i"/>
</dbReference>
<evidence type="ECO:0000313" key="4">
    <source>
        <dbReference type="Proteomes" id="UP000198546"/>
    </source>
</evidence>
<proteinExistence type="predicted"/>
<dbReference type="InterPro" id="IPR005183">
    <property type="entry name" value="DUF305_CopM-like"/>
</dbReference>
<feature type="domain" description="DUF305" evidence="2">
    <location>
        <begin position="115"/>
        <end position="175"/>
    </location>
</feature>
<dbReference type="RefSeq" id="WP_197679017.1">
    <property type="nucleotide sequence ID" value="NZ_LT629688.1"/>
</dbReference>
<gene>
    <name evidence="3" type="ORF">SAMN04489747_2368</name>
</gene>
<dbReference type="Gene3D" id="1.20.1260.10">
    <property type="match status" value="1"/>
</dbReference>
<keyword evidence="4" id="KW-1185">Reference proteome</keyword>
<evidence type="ECO:0000313" key="3">
    <source>
        <dbReference type="EMBL" id="SDE04817.1"/>
    </source>
</evidence>
<dbReference type="EMBL" id="LT629688">
    <property type="protein sequence ID" value="SDE04817.1"/>
    <property type="molecule type" value="Genomic_DNA"/>
</dbReference>
<sequence>MSSTHGDEDGHEEPGAGHGRTEGAMYLRFGAMILTAMVVMYGAMFAGTWQWEHVRWSESRLFMALTMGGTMGLVMLGWMLNMYKNLKANIAIVVTSVLLLSLGVFLDRSQVTVQDVSWMRAMIPHHSLAITRSERAGIQDVRVCQLALEISEAQRREIDEMNWLIEDIRRNGEAVTVAQAESRPVPEFEAAALRDCPTR</sequence>
<dbReference type="AlphaFoldDB" id="A0A1G6ZRI0"/>
<dbReference type="Pfam" id="PF03713">
    <property type="entry name" value="DUF305"/>
    <property type="match status" value="1"/>
</dbReference>